<accession>A0A934MNI8</accession>
<dbReference type="EMBL" id="JAEKJA010000024">
    <property type="protein sequence ID" value="MBJ3778229.1"/>
    <property type="molecule type" value="Genomic_DNA"/>
</dbReference>
<dbReference type="PANTHER" id="PTHR39338:SF7">
    <property type="entry name" value="BLL6692 PROTEIN"/>
    <property type="match status" value="1"/>
</dbReference>
<organism evidence="1 2">
    <name type="scientific">Acuticoccus mangrovi</name>
    <dbReference type="NCBI Taxonomy" id="2796142"/>
    <lineage>
        <taxon>Bacteria</taxon>
        <taxon>Pseudomonadati</taxon>
        <taxon>Pseudomonadota</taxon>
        <taxon>Alphaproteobacteria</taxon>
        <taxon>Hyphomicrobiales</taxon>
        <taxon>Amorphaceae</taxon>
        <taxon>Acuticoccus</taxon>
    </lineage>
</organism>
<name>A0A934MNI8_9HYPH</name>
<keyword evidence="2" id="KW-1185">Reference proteome</keyword>
<dbReference type="AlphaFoldDB" id="A0A934MNI8"/>
<evidence type="ECO:0000313" key="1">
    <source>
        <dbReference type="EMBL" id="MBJ3778229.1"/>
    </source>
</evidence>
<dbReference type="InterPro" id="IPR008912">
    <property type="entry name" value="Uncharacterised_CoxE"/>
</dbReference>
<sequence length="395" mass="45038">MFTPLFEGLRQEGVPVSLREYLALLEAMEAGLAEADIETFYHLARAILVKDETKIDAFDRVFAKVFRGLEALSGASEGVETVDLPEEWLRALADRLFTEEEKREVEALGGFDKLMETLRQRLAEQEGRHEGGSKWIGTKGTSPFGAYGYNPEGVRIGQHESRHRRAVKVWDKREFRDLDSDVEIGTRAIRIALRKLRRFARTGAAEELDLPETIASTAREGFLDVRTRRERQNAVKVLLLIDIGGSMDDHIRVCEELFSAARSEFRSLNHFYFHNCVYEGIWRENRRRRVDVTPTLDVIRTFPPDTRLVLVGDAAMSPYEIVAPGGSVEHWNKEAGAVWMERLLGHFPKAAWINPIRRDLWDYTASTEIMMKLMGGRMFELTLAGLDGAIDALRR</sequence>
<dbReference type="RefSeq" id="WP_198884131.1">
    <property type="nucleotide sequence ID" value="NZ_JAEKJA010000024.1"/>
</dbReference>
<reference evidence="1" key="1">
    <citation type="submission" date="2020-12" db="EMBL/GenBank/DDBJ databases">
        <title>Bacterial taxonomy.</title>
        <authorList>
            <person name="Pan X."/>
        </authorList>
    </citation>
    <scope>NUCLEOTIDE SEQUENCE</scope>
    <source>
        <strain evidence="1">B2012</strain>
    </source>
</reference>
<comment type="caution">
    <text evidence="1">The sequence shown here is derived from an EMBL/GenBank/DDBJ whole genome shotgun (WGS) entry which is preliminary data.</text>
</comment>
<proteinExistence type="predicted"/>
<dbReference type="Pfam" id="PF05762">
    <property type="entry name" value="VWA_CoxE"/>
    <property type="match status" value="1"/>
</dbReference>
<dbReference type="Proteomes" id="UP000609531">
    <property type="component" value="Unassembled WGS sequence"/>
</dbReference>
<protein>
    <submittedName>
        <fullName evidence="1">VWA domain-containing protein</fullName>
    </submittedName>
</protein>
<evidence type="ECO:0000313" key="2">
    <source>
        <dbReference type="Proteomes" id="UP000609531"/>
    </source>
</evidence>
<gene>
    <name evidence="1" type="ORF">JCR33_21190</name>
</gene>
<dbReference type="PANTHER" id="PTHR39338">
    <property type="entry name" value="BLL5662 PROTEIN-RELATED"/>
    <property type="match status" value="1"/>
</dbReference>